<dbReference type="EMBL" id="JAKIKS010000003">
    <property type="protein sequence ID" value="MCL1123212.1"/>
    <property type="molecule type" value="Genomic_DNA"/>
</dbReference>
<keyword evidence="3" id="KW-1185">Reference proteome</keyword>
<dbReference type="Proteomes" id="UP001203423">
    <property type="component" value="Unassembled WGS sequence"/>
</dbReference>
<evidence type="ECO:0000313" key="3">
    <source>
        <dbReference type="Proteomes" id="UP001203423"/>
    </source>
</evidence>
<reference evidence="2 3" key="1">
    <citation type="submission" date="2022-01" db="EMBL/GenBank/DDBJ databases">
        <title>Whole genome-based taxonomy of the Shewanellaceae.</title>
        <authorList>
            <person name="Martin-Rodriguez A.J."/>
        </authorList>
    </citation>
    <scope>NUCLEOTIDE SEQUENCE [LARGE SCALE GENOMIC DNA]</scope>
    <source>
        <strain evidence="2 3">DSM 17177</strain>
    </source>
</reference>
<feature type="transmembrane region" description="Helical" evidence="1">
    <location>
        <begin position="7"/>
        <end position="27"/>
    </location>
</feature>
<comment type="caution">
    <text evidence="2">The sequence shown here is derived from an EMBL/GenBank/DDBJ whole genome shotgun (WGS) entry which is preliminary data.</text>
</comment>
<keyword evidence="1" id="KW-0472">Membrane</keyword>
<proteinExistence type="predicted"/>
<keyword evidence="1" id="KW-0812">Transmembrane</keyword>
<name>A0ABT0L697_9GAMM</name>
<keyword evidence="1" id="KW-1133">Transmembrane helix</keyword>
<gene>
    <name evidence="2" type="ORF">L2764_01620</name>
</gene>
<protein>
    <submittedName>
        <fullName evidence="2">Uncharacterized protein</fullName>
    </submittedName>
</protein>
<feature type="transmembrane region" description="Helical" evidence="1">
    <location>
        <begin position="33"/>
        <end position="51"/>
    </location>
</feature>
<feature type="transmembrane region" description="Helical" evidence="1">
    <location>
        <begin position="63"/>
        <end position="80"/>
    </location>
</feature>
<dbReference type="RefSeq" id="WP_248938500.1">
    <property type="nucleotide sequence ID" value="NZ_JAKIKS010000003.1"/>
</dbReference>
<evidence type="ECO:0000313" key="2">
    <source>
        <dbReference type="EMBL" id="MCL1123212.1"/>
    </source>
</evidence>
<accession>A0ABT0L697</accession>
<organism evidence="2 3">
    <name type="scientific">Shewanella surugensis</name>
    <dbReference type="NCBI Taxonomy" id="212020"/>
    <lineage>
        <taxon>Bacteria</taxon>
        <taxon>Pseudomonadati</taxon>
        <taxon>Pseudomonadota</taxon>
        <taxon>Gammaproteobacteria</taxon>
        <taxon>Alteromonadales</taxon>
        <taxon>Shewanellaceae</taxon>
        <taxon>Shewanella</taxon>
    </lineage>
</organism>
<evidence type="ECO:0000256" key="1">
    <source>
        <dbReference type="SAM" id="Phobius"/>
    </source>
</evidence>
<sequence length="294" mass="31561">MKIKVSLPLSLFGGSGIGLLFGVIMGTSVTPTVATMLGVLSSLLGAILGLNDRYFNDAKAVRLGSFGLACVIGAYLGVFVRSNNLLSPSLIELKQEYVSLGYSESQALDFIYAKEFGVTLSRHKAGLSTTAEKTLAQRPISDKAVEVVVEVERGVYQQHSSLLFAANVNASACEELLLTDASLPLEEVVNNFELTGGQWEELALNILEQLPSDPQKTMLLAVKALVCDGGGFDGAACPAMQTIIMTAPLDQVLEEAKILTPNWQHIVEQLQRYDLPVALNVKALGYVQTLLCEP</sequence>